<feature type="compositionally biased region" description="Basic and acidic residues" evidence="1">
    <location>
        <begin position="362"/>
        <end position="395"/>
    </location>
</feature>
<keyword evidence="3" id="KW-1185">Reference proteome</keyword>
<sequence>MDVFMEFGAAANTNYQGDRPIASANEESHFDFLRSKELAGGVAYNEEETHNQQQAVDPDADQAHYHRTLLGDFDDVLEDEQIDDQFSTKKDSSIAQSTTTAGHHKPAPSNDFAPGGPARKNPSLKVPRPHCNKPTGRMAPCCMSIVPEYSAKGLATIPPGGIDYMDCSDRYLTELRRSGISIVTIVQKTVNIPSDAFKYQIARRLGGQGPRPGTGLAKDEVQDLKNTFSMRIQRWSQAQGVLTVSRSKSRTEPIPDSFKEALMHLSDAQIYHNTIGLIQPGSFTMSQPEDRQHWTPEEPQHTYPLPAPRDIHPVLLYAQAEAKKASDEAEAKKTAAGKAASRRKQARAEKLDNTGEQPLLQTHDRCLKRQLVKEGGTESSKKQRYSAPDDHHDDTIDSAPSFFDNYGIPEGYRNPEDFNITKEPAIGQDGRFFSYNPQPLESQQSHPLLCQAIAPVYGQYEHFFDAHQQYGGQMLDGGAPTPTSGYDSGYASSFLAATPDIANEYVDHLGEPQQSFAMLHQSPMNNTMINSPVHNYSHAESSNTGALDEHRRAWDTGDSQLSTPEAAINLGLEFLGDPVQNWFDQSLEARDQVLGFGAGADLDYMASDEWTLSLPAWPSRSITSIDPSG</sequence>
<name>A0A517LLI2_9PEZI</name>
<evidence type="ECO:0000313" key="2">
    <source>
        <dbReference type="EMBL" id="QDS76495.1"/>
    </source>
</evidence>
<feature type="region of interest" description="Disordered" evidence="1">
    <location>
        <begin position="85"/>
        <end position="133"/>
    </location>
</feature>
<feature type="compositionally biased region" description="Basic and acidic residues" evidence="1">
    <location>
        <begin position="288"/>
        <end position="300"/>
    </location>
</feature>
<organism evidence="2 3">
    <name type="scientific">Venturia effusa</name>
    <dbReference type="NCBI Taxonomy" id="50376"/>
    <lineage>
        <taxon>Eukaryota</taxon>
        <taxon>Fungi</taxon>
        <taxon>Dikarya</taxon>
        <taxon>Ascomycota</taxon>
        <taxon>Pezizomycotina</taxon>
        <taxon>Dothideomycetes</taxon>
        <taxon>Pleosporomycetidae</taxon>
        <taxon>Venturiales</taxon>
        <taxon>Venturiaceae</taxon>
        <taxon>Venturia</taxon>
    </lineage>
</organism>
<feature type="region of interest" description="Disordered" evidence="1">
    <location>
        <begin position="284"/>
        <end position="303"/>
    </location>
</feature>
<dbReference type="Proteomes" id="UP000316270">
    <property type="component" value="Chromosome 15"/>
</dbReference>
<reference evidence="2 3" key="1">
    <citation type="submission" date="2019-07" db="EMBL/GenBank/DDBJ databases">
        <title>Finished genome of Venturia effusa.</title>
        <authorList>
            <person name="Young C.A."/>
            <person name="Cox M.P."/>
            <person name="Ganley A.R.D."/>
            <person name="David W.J."/>
        </authorList>
    </citation>
    <scope>NUCLEOTIDE SEQUENCE [LARGE SCALE GENOMIC DNA]</scope>
    <source>
        <strain evidence="3">albino</strain>
    </source>
</reference>
<accession>A0A517LLI2</accession>
<dbReference type="OrthoDB" id="10665723at2759"/>
<protein>
    <submittedName>
        <fullName evidence="2">Uncharacterized protein</fullName>
    </submittedName>
</protein>
<proteinExistence type="predicted"/>
<gene>
    <name evidence="2" type="ORF">FKW77_005334</name>
</gene>
<evidence type="ECO:0000313" key="3">
    <source>
        <dbReference type="Proteomes" id="UP000316270"/>
    </source>
</evidence>
<dbReference type="AlphaFoldDB" id="A0A517LLI2"/>
<dbReference type="EMBL" id="CP042199">
    <property type="protein sequence ID" value="QDS76495.1"/>
    <property type="molecule type" value="Genomic_DNA"/>
</dbReference>
<feature type="region of interest" description="Disordered" evidence="1">
    <location>
        <begin position="326"/>
        <end position="395"/>
    </location>
</feature>
<evidence type="ECO:0000256" key="1">
    <source>
        <dbReference type="SAM" id="MobiDB-lite"/>
    </source>
</evidence>